<dbReference type="PANTHER" id="PTHR30582:SF2">
    <property type="entry name" value="L,D-TRANSPEPTIDASE YCIB-RELATED"/>
    <property type="match status" value="1"/>
</dbReference>
<evidence type="ECO:0000256" key="2">
    <source>
        <dbReference type="ARBA" id="ARBA00022679"/>
    </source>
</evidence>
<dbReference type="Gene3D" id="2.60.40.3710">
    <property type="match status" value="1"/>
</dbReference>
<keyword evidence="11" id="KW-1185">Reference proteome</keyword>
<keyword evidence="8" id="KW-0732">Signal</keyword>
<dbReference type="Pfam" id="PF17964">
    <property type="entry name" value="Big_10"/>
    <property type="match status" value="1"/>
</dbReference>
<dbReference type="InterPro" id="IPR050979">
    <property type="entry name" value="LD-transpeptidase"/>
</dbReference>
<reference evidence="10 11" key="1">
    <citation type="submission" date="2024-10" db="EMBL/GenBank/DDBJ databases">
        <title>The Natural Products Discovery Center: Release of the First 8490 Sequenced Strains for Exploring Actinobacteria Biosynthetic Diversity.</title>
        <authorList>
            <person name="Kalkreuter E."/>
            <person name="Kautsar S.A."/>
            <person name="Yang D."/>
            <person name="Bader C.D."/>
            <person name="Teijaro C.N."/>
            <person name="Fluegel L."/>
            <person name="Davis C.M."/>
            <person name="Simpson J.R."/>
            <person name="Lauterbach L."/>
            <person name="Steele A.D."/>
            <person name="Gui C."/>
            <person name="Meng S."/>
            <person name="Li G."/>
            <person name="Viehrig K."/>
            <person name="Ye F."/>
            <person name="Su P."/>
            <person name="Kiefer A.F."/>
            <person name="Nichols A."/>
            <person name="Cepeda A.J."/>
            <person name="Yan W."/>
            <person name="Fan B."/>
            <person name="Jiang Y."/>
            <person name="Adhikari A."/>
            <person name="Zheng C.-J."/>
            <person name="Schuster L."/>
            <person name="Cowan T.M."/>
            <person name="Smanski M.J."/>
            <person name="Chevrette M.G."/>
            <person name="De Carvalho L.P.S."/>
            <person name="Shen B."/>
        </authorList>
    </citation>
    <scope>NUCLEOTIDE SEQUENCE [LARGE SCALE GENOMIC DNA]</scope>
    <source>
        <strain evidence="10 11">NPDC001281</strain>
    </source>
</reference>
<comment type="caution">
    <text evidence="10">The sequence shown here is derived from an EMBL/GenBank/DDBJ whole genome shotgun (WGS) entry which is preliminary data.</text>
</comment>
<keyword evidence="2" id="KW-0808">Transferase</keyword>
<keyword evidence="3 7" id="KW-0133">Cell shape</keyword>
<evidence type="ECO:0000313" key="11">
    <source>
        <dbReference type="Proteomes" id="UP001602119"/>
    </source>
</evidence>
<dbReference type="PROSITE" id="PS51257">
    <property type="entry name" value="PROKAR_LIPOPROTEIN"/>
    <property type="match status" value="1"/>
</dbReference>
<dbReference type="Gene3D" id="2.40.440.10">
    <property type="entry name" value="L,D-transpeptidase catalytic domain-like"/>
    <property type="match status" value="1"/>
</dbReference>
<evidence type="ECO:0000256" key="5">
    <source>
        <dbReference type="ARBA" id="ARBA00023315"/>
    </source>
</evidence>
<feature type="active site" description="Proton donor/acceptor" evidence="7">
    <location>
        <position position="335"/>
    </location>
</feature>
<evidence type="ECO:0000256" key="6">
    <source>
        <dbReference type="ARBA" id="ARBA00023316"/>
    </source>
</evidence>
<dbReference type="SUPFAM" id="SSF141523">
    <property type="entry name" value="L,D-transpeptidase catalytic domain-like"/>
    <property type="match status" value="1"/>
</dbReference>
<dbReference type="PROSITE" id="PS52029">
    <property type="entry name" value="LD_TPASE"/>
    <property type="match status" value="1"/>
</dbReference>
<feature type="chain" id="PRO_5046598530" evidence="8">
    <location>
        <begin position="28"/>
        <end position="433"/>
    </location>
</feature>
<dbReference type="Proteomes" id="UP001602119">
    <property type="component" value="Unassembled WGS sequence"/>
</dbReference>
<evidence type="ECO:0000259" key="9">
    <source>
        <dbReference type="PROSITE" id="PS52029"/>
    </source>
</evidence>
<proteinExistence type="predicted"/>
<evidence type="ECO:0000256" key="1">
    <source>
        <dbReference type="ARBA" id="ARBA00004752"/>
    </source>
</evidence>
<comment type="pathway">
    <text evidence="1 7">Cell wall biogenesis; peptidoglycan biosynthesis.</text>
</comment>
<dbReference type="Pfam" id="PF03734">
    <property type="entry name" value="YkuD"/>
    <property type="match status" value="1"/>
</dbReference>
<feature type="signal peptide" evidence="8">
    <location>
        <begin position="1"/>
        <end position="27"/>
    </location>
</feature>
<gene>
    <name evidence="10" type="ORF">ACFY05_12990</name>
</gene>
<sequence>MRFAAWTTALLATAALLLLLAACSALPPPERPRAMPRITMSPAPDASAARPDKGLVVMAHDGTLTALSAYAGDVAVPGTFNASHTVWRSDWALAPDTQYVVNATAAASGGATTRITGRFRTLRPRHAFDVLSVTPNDQETVGVGMPIILTFDRPVEDRRAVERALEVRAAPLDTPAAYGQQDTRAYSTSYSGPVDGAWHWFGDSQVVFRTRKLWPARQSVVFTAHLAGVRAAPGTYGTADRTTAFSVGRRMVSTVDTRTHQMVVRRDGVVAQHMAISAGMATTREYTTTSGIHLTMEKADPVRMVSPGRKKGDPEYYDVMIGHAVRISNSGEYVHAKNNMWAQGRANVSHGCVNARPDQATWFYDNALRGDPVIVTGTDRELEWNNGWGYWQLSWYEWLKGSALREPGPVRAFISPMIPPNLETSGVAHTELT</sequence>
<protein>
    <submittedName>
        <fullName evidence="10">Ig-like domain-containing protein</fullName>
    </submittedName>
</protein>
<evidence type="ECO:0000256" key="4">
    <source>
        <dbReference type="ARBA" id="ARBA00022984"/>
    </source>
</evidence>
<dbReference type="InterPro" id="IPR041280">
    <property type="entry name" value="Big_10"/>
</dbReference>
<dbReference type="Gene3D" id="2.60.40.3780">
    <property type="match status" value="1"/>
</dbReference>
<dbReference type="RefSeq" id="WP_387342175.1">
    <property type="nucleotide sequence ID" value="NZ_JBIAXI010000007.1"/>
</dbReference>
<accession>A0ABW6V490</accession>
<evidence type="ECO:0000256" key="8">
    <source>
        <dbReference type="SAM" id="SignalP"/>
    </source>
</evidence>
<feature type="domain" description="L,D-TPase catalytic" evidence="9">
    <location>
        <begin position="251"/>
        <end position="376"/>
    </location>
</feature>
<dbReference type="EMBL" id="JBIAXI010000007">
    <property type="protein sequence ID" value="MFF4773766.1"/>
    <property type="molecule type" value="Genomic_DNA"/>
</dbReference>
<dbReference type="InterPro" id="IPR038063">
    <property type="entry name" value="Transpep_catalytic_dom"/>
</dbReference>
<organism evidence="10 11">
    <name type="scientific">Microtetraspora fusca</name>
    <dbReference type="NCBI Taxonomy" id="1997"/>
    <lineage>
        <taxon>Bacteria</taxon>
        <taxon>Bacillati</taxon>
        <taxon>Actinomycetota</taxon>
        <taxon>Actinomycetes</taxon>
        <taxon>Streptosporangiales</taxon>
        <taxon>Streptosporangiaceae</taxon>
        <taxon>Microtetraspora</taxon>
    </lineage>
</organism>
<feature type="active site" description="Nucleophile" evidence="7">
    <location>
        <position position="352"/>
    </location>
</feature>
<keyword evidence="4 7" id="KW-0573">Peptidoglycan synthesis</keyword>
<name>A0ABW6V490_MICFU</name>
<keyword evidence="6 7" id="KW-0961">Cell wall biogenesis/degradation</keyword>
<evidence type="ECO:0000313" key="10">
    <source>
        <dbReference type="EMBL" id="MFF4773766.1"/>
    </source>
</evidence>
<dbReference type="CDD" id="cd13432">
    <property type="entry name" value="LDT_IgD_like_2"/>
    <property type="match status" value="1"/>
</dbReference>
<evidence type="ECO:0000256" key="7">
    <source>
        <dbReference type="PROSITE-ProRule" id="PRU01373"/>
    </source>
</evidence>
<keyword evidence="5" id="KW-0012">Acyltransferase</keyword>
<evidence type="ECO:0000256" key="3">
    <source>
        <dbReference type="ARBA" id="ARBA00022960"/>
    </source>
</evidence>
<dbReference type="CDD" id="cd16913">
    <property type="entry name" value="YkuD_like"/>
    <property type="match status" value="1"/>
</dbReference>
<dbReference type="PANTHER" id="PTHR30582">
    <property type="entry name" value="L,D-TRANSPEPTIDASE"/>
    <property type="match status" value="1"/>
</dbReference>
<dbReference type="InterPro" id="IPR005490">
    <property type="entry name" value="LD_TPept_cat_dom"/>
</dbReference>